<sequence>MTQQKLQSELQQSAIDPQIAALNFSEVGQTEAFAFIVRNAKRRNDGRLIDGHLRIYQQFATGGWRCRGIDPLTMQPSEWGCLKPYNPRIDDIKRKTIKYEHPHGQPTELFALRVTWEIGLKIAATNGLEAKYLARMPVTVSPQAEDRDFWQWVKDTPAVSIVPTEGAKKAAALLSAGYCAIGLPGIYGGYRAQREGESCQPYLIPQLKAFTQPERELVFAFDLDTNPNTIAAVRTAIDKTGRLLERSGCKVSVMAWTHAHKGVDDLIYHEGAAVLDGTYAERLSLDTWRLQGNFSLDRYEAVRINSRWVDATVRPDKLEGKIVGVKSAKGTGKTEWLAHQVEQYINDGRGVLILTHRVQLAQALADRLGIPHVSEVWQHGQLLGFSLCVDSLHANSQIKFDPKVWEGAAVVIDEAEQVIWHLLNSNTCSSKRAEILANFGLLLQTIAETGGTVFLSDADLSANTIEYVQKLTGGMPLWLAINDYKPVAGKRTLTVHKSPADLLAAVITDINAGKNIILHCSAKDVKSKWAAQNLETAIGQTCPGVSMLCCDSDTVADKEHPAYGIVNRLGDLRRYQVVIATSVIETGVSIEGNHFDAVYCLANGVQTVDAVSQTIERVRSDVPRHMAITTGGIGWIGNGSSNPRQLIASQKQVAKFNLAALSQQDSALQMDEMEACHVFTWANYAAKTNAEFRNYKLNITAKLEREGYEIIESAPDRHQENWDECLDEVRDANYTQQRQEIRDTPTPDEVEMKRLKKQRGKTKAERLALAKGKLVERYGTDEITDDLIVKDDSGWYPKIRLHYYLTIGREFAATKDRERLQSIAHEDRALPMDINRSCMSGKLQILDALNIKQFFGEDKVFTAQTLTDWHEWVQRYSGAIKNALGLSISAESNPIQTAQRLLGLVDLRLTYIDQVREGGTRVRRYAGVERDFDDGRDEIFERWFERDLAKCHITANKSIERGGVTEVAC</sequence>
<dbReference type="InterPro" id="IPR027417">
    <property type="entry name" value="P-loop_NTPase"/>
</dbReference>
<accession>A0A2T1GGD0</accession>
<dbReference type="InterPro" id="IPR049996">
    <property type="entry name" value="Slr7037-like"/>
</dbReference>
<comment type="caution">
    <text evidence="2">The sequence shown here is derived from an EMBL/GenBank/DDBJ whole genome shotgun (WGS) entry which is preliminary data.</text>
</comment>
<proteinExistence type="predicted"/>
<dbReference type="EMBL" id="PVWO01000112">
    <property type="protein sequence ID" value="PSB56694.1"/>
    <property type="molecule type" value="Genomic_DNA"/>
</dbReference>
<dbReference type="Pfam" id="PF12965">
    <property type="entry name" value="DUF3854"/>
    <property type="match status" value="1"/>
</dbReference>
<keyword evidence="3" id="KW-1185">Reference proteome</keyword>
<dbReference type="OrthoDB" id="473036at2"/>
<dbReference type="RefSeq" id="WP_106304110.1">
    <property type="nucleotide sequence ID" value="NZ_PVWO01000112.1"/>
</dbReference>
<dbReference type="InterPro" id="IPR024385">
    <property type="entry name" value="DUF3854"/>
</dbReference>
<name>A0A2T1GGD0_9CYAN</name>
<dbReference type="PANTHER" id="PTHR34985:SF1">
    <property type="entry name" value="SLR0554 PROTEIN"/>
    <property type="match status" value="1"/>
</dbReference>
<protein>
    <recommendedName>
        <fullName evidence="1">DUF3854 domain-containing protein</fullName>
    </recommendedName>
</protein>
<evidence type="ECO:0000313" key="3">
    <source>
        <dbReference type="Proteomes" id="UP000238937"/>
    </source>
</evidence>
<dbReference type="Proteomes" id="UP000238937">
    <property type="component" value="Unassembled WGS sequence"/>
</dbReference>
<organism evidence="2 3">
    <name type="scientific">Chamaesiphon polymorphus CCALA 037</name>
    <dbReference type="NCBI Taxonomy" id="2107692"/>
    <lineage>
        <taxon>Bacteria</taxon>
        <taxon>Bacillati</taxon>
        <taxon>Cyanobacteriota</taxon>
        <taxon>Cyanophyceae</taxon>
        <taxon>Gomontiellales</taxon>
        <taxon>Chamaesiphonaceae</taxon>
        <taxon>Chamaesiphon</taxon>
    </lineage>
</organism>
<evidence type="ECO:0000259" key="1">
    <source>
        <dbReference type="Pfam" id="PF12965"/>
    </source>
</evidence>
<dbReference type="PANTHER" id="PTHR34985">
    <property type="entry name" value="SLR0554 PROTEIN"/>
    <property type="match status" value="1"/>
</dbReference>
<reference evidence="2 3" key="1">
    <citation type="submission" date="2018-03" db="EMBL/GenBank/DDBJ databases">
        <title>The ancient ancestry and fast evolution of plastids.</title>
        <authorList>
            <person name="Moore K.R."/>
            <person name="Magnabosco C."/>
            <person name="Momper L."/>
            <person name="Gold D.A."/>
            <person name="Bosak T."/>
            <person name="Fournier G.P."/>
        </authorList>
    </citation>
    <scope>NUCLEOTIDE SEQUENCE [LARGE SCALE GENOMIC DNA]</scope>
    <source>
        <strain evidence="2 3">CCALA 037</strain>
    </source>
</reference>
<evidence type="ECO:0000313" key="2">
    <source>
        <dbReference type="EMBL" id="PSB56694.1"/>
    </source>
</evidence>
<feature type="domain" description="DUF3854" evidence="1">
    <location>
        <begin position="149"/>
        <end position="272"/>
    </location>
</feature>
<dbReference type="AlphaFoldDB" id="A0A2T1GGD0"/>
<dbReference type="SUPFAM" id="SSF52540">
    <property type="entry name" value="P-loop containing nucleoside triphosphate hydrolases"/>
    <property type="match status" value="1"/>
</dbReference>
<dbReference type="NCBIfam" id="NF042913">
    <property type="entry name" value="CyRepA1"/>
    <property type="match status" value="1"/>
</dbReference>
<gene>
    <name evidence="2" type="ORF">C7B77_10975</name>
</gene>